<dbReference type="PANTHER" id="PTHR31299:SF0">
    <property type="entry name" value="ESTERASE, PUTATIVE (AFU_ORTHOLOGUE AFUA_1G05850)-RELATED"/>
    <property type="match status" value="1"/>
</dbReference>
<evidence type="ECO:0000313" key="2">
    <source>
        <dbReference type="EMBL" id="TDP62115.1"/>
    </source>
</evidence>
<evidence type="ECO:0000313" key="3">
    <source>
        <dbReference type="Proteomes" id="UP000295361"/>
    </source>
</evidence>
<proteinExistence type="predicted"/>
<name>A0A4R6QIZ7_9BURK</name>
<dbReference type="AlphaFoldDB" id="A0A4R6QIZ7"/>
<dbReference type="InParanoid" id="A0A4R6QIZ7"/>
<comment type="caution">
    <text evidence="2">The sequence shown here is derived from an EMBL/GenBank/DDBJ whole genome shotgun (WGS) entry which is preliminary data.</text>
</comment>
<keyword evidence="1" id="KW-0732">Signal</keyword>
<dbReference type="InterPro" id="IPR052036">
    <property type="entry name" value="Hydrolase/PRTase-associated"/>
</dbReference>
<reference evidence="2 3" key="1">
    <citation type="submission" date="2019-03" db="EMBL/GenBank/DDBJ databases">
        <title>Genomic Encyclopedia of Type Strains, Phase IV (KMG-IV): sequencing the most valuable type-strain genomes for metagenomic binning, comparative biology and taxonomic classification.</title>
        <authorList>
            <person name="Goeker M."/>
        </authorList>
    </citation>
    <scope>NUCLEOTIDE SEQUENCE [LARGE SCALE GENOMIC DNA]</scope>
    <source>
        <strain evidence="2 3">DSM 16998</strain>
    </source>
</reference>
<dbReference type="PANTHER" id="PTHR31299">
    <property type="entry name" value="ESTERASE, PUTATIVE (AFU_ORTHOLOGUE AFUA_1G05850)-RELATED"/>
    <property type="match status" value="1"/>
</dbReference>
<accession>A0A4R6QIZ7</accession>
<dbReference type="Proteomes" id="UP000295361">
    <property type="component" value="Unassembled WGS sequence"/>
</dbReference>
<dbReference type="InterPro" id="IPR007815">
    <property type="entry name" value="Emycin_Estase"/>
</dbReference>
<dbReference type="EMBL" id="SNXS01000009">
    <property type="protein sequence ID" value="TDP62115.1"/>
    <property type="molecule type" value="Genomic_DNA"/>
</dbReference>
<dbReference type="GO" id="GO:0046677">
    <property type="term" value="P:response to antibiotic"/>
    <property type="evidence" value="ECO:0007669"/>
    <property type="project" value="InterPro"/>
</dbReference>
<dbReference type="Pfam" id="PF05139">
    <property type="entry name" value="Erythro_esteras"/>
    <property type="match status" value="1"/>
</dbReference>
<organism evidence="2 3">
    <name type="scientific">Roseateles toxinivorans</name>
    <dbReference type="NCBI Taxonomy" id="270368"/>
    <lineage>
        <taxon>Bacteria</taxon>
        <taxon>Pseudomonadati</taxon>
        <taxon>Pseudomonadota</taxon>
        <taxon>Betaproteobacteria</taxon>
        <taxon>Burkholderiales</taxon>
        <taxon>Sphaerotilaceae</taxon>
        <taxon>Roseateles</taxon>
    </lineage>
</organism>
<gene>
    <name evidence="2" type="ORF">DES47_10995</name>
</gene>
<dbReference type="Gene3D" id="3.40.1660.10">
    <property type="entry name" value="EreA-like (biosynthetic domain)"/>
    <property type="match status" value="2"/>
</dbReference>
<dbReference type="OrthoDB" id="9810066at2"/>
<evidence type="ECO:0000256" key="1">
    <source>
        <dbReference type="SAM" id="SignalP"/>
    </source>
</evidence>
<protein>
    <submittedName>
        <fullName evidence="2">Erythromycin esterase</fullName>
    </submittedName>
</protein>
<dbReference type="RefSeq" id="WP_133703298.1">
    <property type="nucleotide sequence ID" value="NZ_SNXS01000009.1"/>
</dbReference>
<sequence>MTNGFKWAACLLLVSAQAAMATGDGAVDWVARHAAPMPARAAADLSDAQLQAFGDAVGPARVVALGEQTHGGREEFELRLRLLRYLHEKKGFDVLLLESGVFDVALLQQAMQRGEKLDVLAPGNVFYMYSKSDAGRGLLRYLDQRQAGPRPLLLSGIDSQLSGGLSQRELLPRLKTWVSNGEADWPLFERLAAALFALDRRAPPAAEQQRFDALAARLRAKLCDAGAGDGLLCRSLASLQAQAATLWRGDYQRDHAMAENMLWQLEQLYPGKKVVVWGHIIHLARGVKMDEQHRFAGDILGEKLGRDYYVLNTTALQGSFLEFASGQVQPVPPAYPRSLESALAQSPADFIFLNAPRPMQAGVAGLPARSMEFGYGLPAGSASGLGGHWDGVFYIREMRPVTMER</sequence>
<feature type="chain" id="PRO_5020519180" evidence="1">
    <location>
        <begin position="22"/>
        <end position="405"/>
    </location>
</feature>
<feature type="signal peptide" evidence="1">
    <location>
        <begin position="1"/>
        <end position="21"/>
    </location>
</feature>
<keyword evidence="3" id="KW-1185">Reference proteome</keyword>
<dbReference type="SUPFAM" id="SSF159501">
    <property type="entry name" value="EreA/ChaN-like"/>
    <property type="match status" value="1"/>
</dbReference>
<dbReference type="CDD" id="cd14728">
    <property type="entry name" value="Ere-like"/>
    <property type="match status" value="1"/>
</dbReference>